<name>A0A075VWN4_CAPAN</name>
<evidence type="ECO:0000313" key="1">
    <source>
        <dbReference type="EMBL" id="AIG90150.1"/>
    </source>
</evidence>
<dbReference type="KEGG" id="cann:19989135"/>
<organism evidence="1">
    <name type="scientific">Capsicum annuum</name>
    <name type="common">Capsicum pepper</name>
    <dbReference type="NCBI Taxonomy" id="4072"/>
    <lineage>
        <taxon>Eukaryota</taxon>
        <taxon>Viridiplantae</taxon>
        <taxon>Streptophyta</taxon>
        <taxon>Embryophyta</taxon>
        <taxon>Tracheophyta</taxon>
        <taxon>Spermatophyta</taxon>
        <taxon>Magnoliopsida</taxon>
        <taxon>eudicotyledons</taxon>
        <taxon>Gunneridae</taxon>
        <taxon>Pentapetalae</taxon>
        <taxon>asterids</taxon>
        <taxon>lamiids</taxon>
        <taxon>Solanales</taxon>
        <taxon>Solanaceae</taxon>
        <taxon>Solanoideae</taxon>
        <taxon>Capsiceae</taxon>
        <taxon>Capsicum</taxon>
    </lineage>
</organism>
<dbReference type="RefSeq" id="YP_009049792.1">
    <property type="nucleotide sequence ID" value="NC_024624.1"/>
</dbReference>
<keyword evidence="1" id="KW-0496">Mitochondrion</keyword>
<sequence>MTFFPPGVEFGDRTLPAILIAATLIYILFPGPIEPDTEYLVRVKDFSIQSRERVSDYLFLSHRSKECNHGKQDANRAVFHNRREYFIEVHTLSLTIALCNQACEEFWIQRLRSYLFHSEDSKYLLLCSALSRKTLFYSYMEIPNCIMK</sequence>
<gene>
    <name evidence="1" type="primary">orf148</name>
</gene>
<dbReference type="EMBL" id="KJ865410">
    <property type="protein sequence ID" value="AIG90150.1"/>
    <property type="molecule type" value="Genomic_DNA"/>
</dbReference>
<reference evidence="1" key="1">
    <citation type="submission" date="2014-05" db="EMBL/GenBank/DDBJ databases">
        <title>Capsicum annuum strain Jeju mitochondrial DNA, complete genome.</title>
        <authorList>
            <person name="Jo Y.D."/>
            <person name="Choi Y."/>
            <person name="Kim D.-H."/>
            <person name="Kim B.-D."/>
            <person name="Kang B.-C."/>
        </authorList>
    </citation>
    <scope>NUCLEOTIDE SEQUENCE</scope>
</reference>
<dbReference type="GeneID" id="19989135"/>
<protein>
    <submittedName>
        <fullName evidence="1">Uncharacterized protein</fullName>
    </submittedName>
</protein>
<accession>A0A1U8QDN8</accession>
<dbReference type="AlphaFoldDB" id="A0A075VWN4"/>
<geneLocation type="mitochondrion" evidence="1"/>
<accession>A0A075VWN4</accession>
<proteinExistence type="predicted"/>